<proteinExistence type="predicted"/>
<accession>A0AAD1KR29</accession>
<dbReference type="Proteomes" id="UP000825072">
    <property type="component" value="Chromosome 1"/>
</dbReference>
<protein>
    <submittedName>
        <fullName evidence="1">Uncharacterized protein</fullName>
    </submittedName>
</protein>
<evidence type="ECO:0000313" key="2">
    <source>
        <dbReference type="Proteomes" id="UP000825072"/>
    </source>
</evidence>
<reference evidence="1" key="1">
    <citation type="submission" date="2021-06" db="EMBL/GenBank/DDBJ databases">
        <title>Genome sequence of Cutibacterium modestum strain KB17-24694.</title>
        <authorList>
            <person name="Dekio I."/>
            <person name="Asahina A."/>
            <person name="Nishida M."/>
        </authorList>
    </citation>
    <scope>NUCLEOTIDE SEQUENCE</scope>
    <source>
        <strain evidence="1">KB17-24694</strain>
    </source>
</reference>
<dbReference type="EMBL" id="AP024747">
    <property type="protein sequence ID" value="BCY25604.1"/>
    <property type="molecule type" value="Genomic_DNA"/>
</dbReference>
<organism evidence="1 2">
    <name type="scientific">Cutibacterium modestum</name>
    <dbReference type="NCBI Taxonomy" id="2559073"/>
    <lineage>
        <taxon>Bacteria</taxon>
        <taxon>Bacillati</taxon>
        <taxon>Actinomycetota</taxon>
        <taxon>Actinomycetes</taxon>
        <taxon>Propionibacteriales</taxon>
        <taxon>Propionibacteriaceae</taxon>
        <taxon>Cutibacterium</taxon>
    </lineage>
</organism>
<gene>
    <name evidence="1" type="ORF">KB1_15940</name>
</gene>
<sequence length="56" mass="6075">MNAQFLASGSRIAQRCVVPGCKQERQANFFEDRGMTLRINIDPYAEGLQAVGGTTG</sequence>
<name>A0AAD1KR29_9ACTN</name>
<evidence type="ECO:0000313" key="1">
    <source>
        <dbReference type="EMBL" id="BCY25604.1"/>
    </source>
</evidence>
<dbReference type="AlphaFoldDB" id="A0AAD1KR29"/>